<evidence type="ECO:0000256" key="1">
    <source>
        <dbReference type="SAM" id="MobiDB-lite"/>
    </source>
</evidence>
<evidence type="ECO:0000313" key="3">
    <source>
        <dbReference type="Proteomes" id="UP000018201"/>
    </source>
</evidence>
<proteinExistence type="predicted"/>
<accession>U6H1L6</accession>
<gene>
    <name evidence="2" type="ORF">EPH_0073860</name>
</gene>
<dbReference type="VEuPathDB" id="ToxoDB:EPH_0073860"/>
<name>U6H1L6_9EIME</name>
<feature type="compositionally biased region" description="Basic and acidic residues" evidence="1">
    <location>
        <begin position="17"/>
        <end position="32"/>
    </location>
</feature>
<reference evidence="2" key="1">
    <citation type="submission" date="2013-10" db="EMBL/GenBank/DDBJ databases">
        <title>Genomic analysis of the causative agents of coccidiosis in chickens.</title>
        <authorList>
            <person name="Reid A.J."/>
            <person name="Blake D."/>
            <person name="Billington K."/>
            <person name="Browne H."/>
            <person name="Dunn M."/>
            <person name="Hung S."/>
            <person name="Kawahara F."/>
            <person name="Miranda-Saavedra D."/>
            <person name="Mourier T."/>
            <person name="Nagra H."/>
            <person name="Otto T.D."/>
            <person name="Rawlings N."/>
            <person name="Sanchez A."/>
            <person name="Sanders M."/>
            <person name="Subramaniam C."/>
            <person name="Tay Y."/>
            <person name="Dear P."/>
            <person name="Doerig C."/>
            <person name="Gruber A."/>
            <person name="Parkinson J."/>
            <person name="Shirley M."/>
            <person name="Wan K.L."/>
            <person name="Berriman M."/>
            <person name="Tomley F."/>
            <person name="Pain A."/>
        </authorList>
    </citation>
    <scope>NUCLEOTIDE SEQUENCE [LARGE SCALE GENOMIC DNA]</scope>
    <source>
        <strain evidence="2">Houghton</strain>
    </source>
</reference>
<feature type="region of interest" description="Disordered" evidence="1">
    <location>
        <begin position="16"/>
        <end position="37"/>
    </location>
</feature>
<dbReference type="OrthoDB" id="347868at2759"/>
<evidence type="ECO:0000313" key="2">
    <source>
        <dbReference type="EMBL" id="CDI86476.1"/>
    </source>
</evidence>
<organism evidence="2 3">
    <name type="scientific">Eimeria praecox</name>
    <dbReference type="NCBI Taxonomy" id="51316"/>
    <lineage>
        <taxon>Eukaryota</taxon>
        <taxon>Sar</taxon>
        <taxon>Alveolata</taxon>
        <taxon>Apicomplexa</taxon>
        <taxon>Conoidasida</taxon>
        <taxon>Coccidia</taxon>
        <taxon>Eucoccidiorida</taxon>
        <taxon>Eimeriorina</taxon>
        <taxon>Eimeriidae</taxon>
        <taxon>Eimeria</taxon>
    </lineage>
</organism>
<sequence>MIGINALSMLSTSMHSMRTEEAEEIPHNRPDSKPSPLSFLVDTIQLPLVPGLREPGEQQASGGALANVEHAVTATEDEELLRRDGYIIGAEYSGPEFQPAAQVTLEDPPLFAMQNISLLPPQARKPINLAVRQFSAQMQKAAAEYCTANNLNCTEQHALETAISVALRTSPTASMFRQISASLSAMEALQWLF</sequence>
<dbReference type="AlphaFoldDB" id="U6H1L6"/>
<reference evidence="2" key="2">
    <citation type="submission" date="2013-10" db="EMBL/GenBank/DDBJ databases">
        <authorList>
            <person name="Aslett M."/>
        </authorList>
    </citation>
    <scope>NUCLEOTIDE SEQUENCE [LARGE SCALE GENOMIC DNA]</scope>
    <source>
        <strain evidence="2">Houghton</strain>
    </source>
</reference>
<dbReference type="Proteomes" id="UP000018201">
    <property type="component" value="Unassembled WGS sequence"/>
</dbReference>
<keyword evidence="3" id="KW-1185">Reference proteome</keyword>
<protein>
    <submittedName>
        <fullName evidence="2">Uncharacterized protein</fullName>
    </submittedName>
</protein>
<dbReference type="EMBL" id="HG695402">
    <property type="protein sequence ID" value="CDI86476.1"/>
    <property type="molecule type" value="Genomic_DNA"/>
</dbReference>